<dbReference type="Gene3D" id="3.20.20.140">
    <property type="entry name" value="Metal-dependent hydrolases"/>
    <property type="match status" value="1"/>
</dbReference>
<dbReference type="Proteomes" id="UP000332515">
    <property type="component" value="Unassembled WGS sequence"/>
</dbReference>
<dbReference type="CDD" id="cd01300">
    <property type="entry name" value="YtcJ_like"/>
    <property type="match status" value="1"/>
</dbReference>
<gene>
    <name evidence="2" type="ORF">F0357_10865</name>
</gene>
<comment type="caution">
    <text evidence="2">The sequence shown here is derived from an EMBL/GenBank/DDBJ whole genome shotgun (WGS) entry which is preliminary data.</text>
</comment>
<evidence type="ECO:0000259" key="1">
    <source>
        <dbReference type="Pfam" id="PF07969"/>
    </source>
</evidence>
<dbReference type="AlphaFoldDB" id="A0A6A7Y282"/>
<dbReference type="GO" id="GO:0016810">
    <property type="term" value="F:hydrolase activity, acting on carbon-nitrogen (but not peptide) bonds"/>
    <property type="evidence" value="ECO:0007669"/>
    <property type="project" value="InterPro"/>
</dbReference>
<proteinExistence type="predicted"/>
<dbReference type="PANTHER" id="PTHR22642:SF2">
    <property type="entry name" value="PROTEIN LONG AFTER FAR-RED 3"/>
    <property type="match status" value="1"/>
</dbReference>
<reference evidence="2 3" key="1">
    <citation type="submission" date="2019-09" db="EMBL/GenBank/DDBJ databases">
        <title>Segnochrobactrum spirostomi gen. nov., sp. nov., isolated from the ciliate Spirostomum cf. yagiui and description of a novel family, Segnochrobactraceae fam. nov. within the order Rhizobiales of the class Alphaproteobacteria.</title>
        <authorList>
            <person name="Akter S."/>
            <person name="Shazib S.U.A."/>
            <person name="Shin M.K."/>
        </authorList>
    </citation>
    <scope>NUCLEOTIDE SEQUENCE [LARGE SCALE GENOMIC DNA]</scope>
    <source>
        <strain evidence="2 3">Sp-1</strain>
    </source>
</reference>
<feature type="domain" description="Amidohydrolase 3" evidence="1">
    <location>
        <begin position="51"/>
        <end position="552"/>
    </location>
</feature>
<dbReference type="InterPro" id="IPR013108">
    <property type="entry name" value="Amidohydro_3"/>
</dbReference>
<dbReference type="EMBL" id="VWNA01000001">
    <property type="protein sequence ID" value="MQT13133.1"/>
    <property type="molecule type" value="Genomic_DNA"/>
</dbReference>
<protein>
    <submittedName>
        <fullName evidence="2">Amidohydrolase</fullName>
    </submittedName>
</protein>
<dbReference type="SUPFAM" id="SSF51556">
    <property type="entry name" value="Metallo-dependent hydrolases"/>
    <property type="match status" value="1"/>
</dbReference>
<organism evidence="2 3">
    <name type="scientific">Segnochrobactrum spirostomi</name>
    <dbReference type="NCBI Taxonomy" id="2608987"/>
    <lineage>
        <taxon>Bacteria</taxon>
        <taxon>Pseudomonadati</taxon>
        <taxon>Pseudomonadota</taxon>
        <taxon>Alphaproteobacteria</taxon>
        <taxon>Hyphomicrobiales</taxon>
        <taxon>Segnochrobactraceae</taxon>
        <taxon>Segnochrobactrum</taxon>
    </lineage>
</organism>
<dbReference type="Pfam" id="PF07969">
    <property type="entry name" value="Amidohydro_3"/>
    <property type="match status" value="1"/>
</dbReference>
<dbReference type="Gene3D" id="2.30.40.10">
    <property type="entry name" value="Urease, subunit C, domain 1"/>
    <property type="match status" value="1"/>
</dbReference>
<dbReference type="InterPro" id="IPR032466">
    <property type="entry name" value="Metal_Hydrolase"/>
</dbReference>
<dbReference type="Gene3D" id="3.10.310.70">
    <property type="match status" value="1"/>
</dbReference>
<sequence length="554" mass="60069">MSAADFIVTNARVITMDPDRPRADAVAVAGNRIIAVGDHDSVMDLRGPGTRVFDAEGGSVTPGFVESHLHVFTGGVELDQCHLSGVTGAEALRDTVLTYAEARPDEPLLIGQGALYTILSEEAVITRQDLDAVIADRPFVMFSPDHHTAWANTAALEKAGLLQGRAVGVGSEVVMGPDGLANGELRESPAFSPVLALSTTGGRERLGLATGRDPDPAPSAADRARDQAVMKRSLDYLARNGITSFHNMDGNPYTLELIDAVNRDGGFAVRGRVPFHFVKEMEPAALEIALQMRARYDDDRLRSGYVKFFMDGVIESRTAVMADDYADQPGWRGEPLFEAERFAALATEIDRLGFQIAVHAIGDGAVKMVLDGYEAAARANGRRDSRHRIEHIEVIRPQDIARLADLGVLGSVQPPHPPGSFFPLEPTMTRIGEAKWPYSYAWNSLRDAGVRLVFASDWPVAPIDPLFGIQCAMTRKAYAPGLADHRQTLDQAIAGYTIDGAYAEFTEDRKGRLKPGYYADLVVLSGDLERAEPESIGRIEPVLTLCDGVVTYEA</sequence>
<dbReference type="InterPro" id="IPR033932">
    <property type="entry name" value="YtcJ-like"/>
</dbReference>
<accession>A0A6A7Y282</accession>
<evidence type="ECO:0000313" key="2">
    <source>
        <dbReference type="EMBL" id="MQT13133.1"/>
    </source>
</evidence>
<keyword evidence="2" id="KW-0378">Hydrolase</keyword>
<name>A0A6A7Y282_9HYPH</name>
<keyword evidence="3" id="KW-1185">Reference proteome</keyword>
<dbReference type="RefSeq" id="WP_153481051.1">
    <property type="nucleotide sequence ID" value="NZ_VWNA01000001.1"/>
</dbReference>
<evidence type="ECO:0000313" key="3">
    <source>
        <dbReference type="Proteomes" id="UP000332515"/>
    </source>
</evidence>
<dbReference type="SUPFAM" id="SSF51338">
    <property type="entry name" value="Composite domain of metallo-dependent hydrolases"/>
    <property type="match status" value="1"/>
</dbReference>
<dbReference type="InterPro" id="IPR011059">
    <property type="entry name" value="Metal-dep_hydrolase_composite"/>
</dbReference>
<dbReference type="PANTHER" id="PTHR22642">
    <property type="entry name" value="IMIDAZOLONEPROPIONASE"/>
    <property type="match status" value="1"/>
</dbReference>